<evidence type="ECO:0000256" key="3">
    <source>
        <dbReference type="ARBA" id="ARBA00022737"/>
    </source>
</evidence>
<dbReference type="SMART" id="SM00355">
    <property type="entry name" value="ZnF_C2H2"/>
    <property type="match status" value="5"/>
</dbReference>
<feature type="compositionally biased region" description="Basic and acidic residues" evidence="8">
    <location>
        <begin position="1"/>
        <end position="43"/>
    </location>
</feature>
<dbReference type="Pfam" id="PF00096">
    <property type="entry name" value="zf-C2H2"/>
    <property type="match status" value="2"/>
</dbReference>
<keyword evidence="3" id="KW-0677">Repeat</keyword>
<dbReference type="PANTHER" id="PTHR45718:SF4">
    <property type="entry name" value="TRANSCRIPTIONAL ACTIVATOR CUBITUS INTERRUPTUS"/>
    <property type="match status" value="1"/>
</dbReference>
<accession>A0ABD2JCD2</accession>
<dbReference type="EMBL" id="JBICBT010001002">
    <property type="protein sequence ID" value="KAL3088281.1"/>
    <property type="molecule type" value="Genomic_DNA"/>
</dbReference>
<organism evidence="10 11">
    <name type="scientific">Heterodera trifolii</name>
    <dbReference type="NCBI Taxonomy" id="157864"/>
    <lineage>
        <taxon>Eukaryota</taxon>
        <taxon>Metazoa</taxon>
        <taxon>Ecdysozoa</taxon>
        <taxon>Nematoda</taxon>
        <taxon>Chromadorea</taxon>
        <taxon>Rhabditida</taxon>
        <taxon>Tylenchina</taxon>
        <taxon>Tylenchomorpha</taxon>
        <taxon>Tylenchoidea</taxon>
        <taxon>Heteroderidae</taxon>
        <taxon>Heteroderinae</taxon>
        <taxon>Heterodera</taxon>
    </lineage>
</organism>
<feature type="domain" description="C2H2-type" evidence="9">
    <location>
        <begin position="394"/>
        <end position="421"/>
    </location>
</feature>
<dbReference type="SUPFAM" id="SSF57667">
    <property type="entry name" value="beta-beta-alpha zinc fingers"/>
    <property type="match status" value="2"/>
</dbReference>
<protein>
    <recommendedName>
        <fullName evidence="9">C2H2-type domain-containing protein</fullName>
    </recommendedName>
</protein>
<keyword evidence="6" id="KW-0539">Nucleus</keyword>
<dbReference type="PROSITE" id="PS00028">
    <property type="entry name" value="ZINC_FINGER_C2H2_1"/>
    <property type="match status" value="3"/>
</dbReference>
<dbReference type="Pfam" id="PF23561">
    <property type="entry name" value="zf-C2H2_15"/>
    <property type="match status" value="1"/>
</dbReference>
<sequence>MEKREEGKGKEGKEGEKRGERGKEEKMGEEKRKGKERGGRGEEEGVVMNEATNPLPSSNLPLASFIPLSLLPTQLPPPNFLRVKSPPFNLSLASEMLSSVGCQPCPSTAALFATSAPFGAASAECPAMPPLPPCSAYAPVVHLHGHFFLQQPPPAPQHFAHCSDNFPPLHPIHHHNHPNSQQQHQQYYQHIPYQIPSFSSSKYAPFNGKTEYESWATFQNNGTSFGRTTPMAETVPLPTTSTNTAYFETNSNGTFFNNKTAVSSSDHFSSFEHFNEIVKMDTEANGRHKTKKNLKKDGSHSVRKAPKNANRKGSGEGRRENGTGRSAENGPKRCRWIMGMAGQQRLLCGKEFEEMEHLVEHLDTEHLGTSAITPTGTEHGSEAFSQTVHICLWEDCVRSGKEFKAKYKLKNHLRVHTGERPFTCEMCHKTFARSENMKIHVRTHTGERPFKCQNCCKYFANSSDRKKHQHVHQPQRKPYRCDQLGCEKKYTHPSSLRKHLRAVHCKTMGPNWEALEDAAPSATPREGDSCRTPAHQAPLSAGRHGLQHIPNNSTFQSATQFGQFDNNGILHAPFHLLPHQENIHLTTIGYHEKC</sequence>
<feature type="domain" description="C2H2-type" evidence="9">
    <location>
        <begin position="422"/>
        <end position="449"/>
    </location>
</feature>
<keyword evidence="11" id="KW-1185">Reference proteome</keyword>
<dbReference type="FunFam" id="3.30.160.60:FF:001049">
    <property type="entry name" value="zinc finger protein 319"/>
    <property type="match status" value="1"/>
</dbReference>
<feature type="region of interest" description="Disordered" evidence="8">
    <location>
        <begin position="1"/>
        <end position="58"/>
    </location>
</feature>
<dbReference type="Gene3D" id="3.30.160.60">
    <property type="entry name" value="Classic Zinc Finger"/>
    <property type="match status" value="4"/>
</dbReference>
<feature type="domain" description="C2H2-type" evidence="9">
    <location>
        <begin position="450"/>
        <end position="477"/>
    </location>
</feature>
<evidence type="ECO:0000313" key="11">
    <source>
        <dbReference type="Proteomes" id="UP001620626"/>
    </source>
</evidence>
<feature type="compositionally biased region" description="Basic and acidic residues" evidence="8">
    <location>
        <begin position="313"/>
        <end position="322"/>
    </location>
</feature>
<evidence type="ECO:0000256" key="1">
    <source>
        <dbReference type="ARBA" id="ARBA00004123"/>
    </source>
</evidence>
<dbReference type="AlphaFoldDB" id="A0ABD2JCD2"/>
<evidence type="ECO:0000256" key="7">
    <source>
        <dbReference type="PROSITE-ProRule" id="PRU00042"/>
    </source>
</evidence>
<dbReference type="FunFam" id="3.30.160.60:FF:000624">
    <property type="entry name" value="zinc finger protein 697"/>
    <property type="match status" value="1"/>
</dbReference>
<evidence type="ECO:0000256" key="8">
    <source>
        <dbReference type="SAM" id="MobiDB-lite"/>
    </source>
</evidence>
<dbReference type="InterPro" id="IPR013087">
    <property type="entry name" value="Znf_C2H2_type"/>
</dbReference>
<dbReference type="InterPro" id="IPR036236">
    <property type="entry name" value="Znf_C2H2_sf"/>
</dbReference>
<evidence type="ECO:0000256" key="6">
    <source>
        <dbReference type="ARBA" id="ARBA00023242"/>
    </source>
</evidence>
<evidence type="ECO:0000259" key="9">
    <source>
        <dbReference type="PROSITE" id="PS50157"/>
    </source>
</evidence>
<comment type="caution">
    <text evidence="10">The sequence shown here is derived from an EMBL/GenBank/DDBJ whole genome shotgun (WGS) entry which is preliminary data.</text>
</comment>
<evidence type="ECO:0000256" key="5">
    <source>
        <dbReference type="ARBA" id="ARBA00022833"/>
    </source>
</evidence>
<feature type="domain" description="C2H2-type" evidence="9">
    <location>
        <begin position="479"/>
        <end position="504"/>
    </location>
</feature>
<dbReference type="GO" id="GO:0003677">
    <property type="term" value="F:DNA binding"/>
    <property type="evidence" value="ECO:0007669"/>
    <property type="project" value="UniProtKB-KW"/>
</dbReference>
<name>A0ABD2JCD2_9BILA</name>
<keyword evidence="4 7" id="KW-0863">Zinc-finger</keyword>
<dbReference type="GO" id="GO:0005634">
    <property type="term" value="C:nucleus"/>
    <property type="evidence" value="ECO:0007669"/>
    <property type="project" value="UniProtKB-SubCell"/>
</dbReference>
<reference evidence="10 11" key="1">
    <citation type="submission" date="2024-10" db="EMBL/GenBank/DDBJ databases">
        <authorList>
            <person name="Kim D."/>
        </authorList>
    </citation>
    <scope>NUCLEOTIDE SEQUENCE [LARGE SCALE GENOMIC DNA]</scope>
    <source>
        <strain evidence="10">BH-2024</strain>
    </source>
</reference>
<dbReference type="InterPro" id="IPR056436">
    <property type="entry name" value="Znf-C2H2_ZIC1-5/GLI1-3-like"/>
</dbReference>
<feature type="compositionally biased region" description="Basic residues" evidence="8">
    <location>
        <begin position="301"/>
        <end position="310"/>
    </location>
</feature>
<dbReference type="PANTHER" id="PTHR45718">
    <property type="entry name" value="TRANSCRIPTIONAL ACTIVATOR CUBITUS INTERRUPTUS"/>
    <property type="match status" value="1"/>
</dbReference>
<dbReference type="InterPro" id="IPR043359">
    <property type="entry name" value="GLI-like"/>
</dbReference>
<feature type="region of interest" description="Disordered" evidence="8">
    <location>
        <begin position="282"/>
        <end position="331"/>
    </location>
</feature>
<evidence type="ECO:0000256" key="2">
    <source>
        <dbReference type="ARBA" id="ARBA00022723"/>
    </source>
</evidence>
<evidence type="ECO:0000256" key="4">
    <source>
        <dbReference type="ARBA" id="ARBA00022771"/>
    </source>
</evidence>
<keyword evidence="2" id="KW-0479">Metal-binding</keyword>
<proteinExistence type="predicted"/>
<dbReference type="Proteomes" id="UP001620626">
    <property type="component" value="Unassembled WGS sequence"/>
</dbReference>
<comment type="subcellular location">
    <subcellularLocation>
        <location evidence="1">Nucleus</location>
    </subcellularLocation>
</comment>
<dbReference type="GO" id="GO:0008270">
    <property type="term" value="F:zinc ion binding"/>
    <property type="evidence" value="ECO:0007669"/>
    <property type="project" value="UniProtKB-KW"/>
</dbReference>
<keyword evidence="5" id="KW-0862">Zinc</keyword>
<dbReference type="PROSITE" id="PS50157">
    <property type="entry name" value="ZINC_FINGER_C2H2_2"/>
    <property type="match status" value="4"/>
</dbReference>
<gene>
    <name evidence="10" type="ORF">niasHT_023841</name>
</gene>
<evidence type="ECO:0000313" key="10">
    <source>
        <dbReference type="EMBL" id="KAL3088281.1"/>
    </source>
</evidence>